<feature type="chain" id="PRO_5047344858" evidence="5">
    <location>
        <begin position="31"/>
        <end position="329"/>
    </location>
</feature>
<reference evidence="8" key="1">
    <citation type="journal article" date="2019" name="Int. J. Syst. Evol. Microbiol.">
        <title>The Global Catalogue of Microorganisms (GCM) 10K type strain sequencing project: providing services to taxonomists for standard genome sequencing and annotation.</title>
        <authorList>
            <consortium name="The Broad Institute Genomics Platform"/>
            <consortium name="The Broad Institute Genome Sequencing Center for Infectious Disease"/>
            <person name="Wu L."/>
            <person name="Ma J."/>
        </authorList>
    </citation>
    <scope>NUCLEOTIDE SEQUENCE [LARGE SCALE GENOMIC DNA]</scope>
    <source>
        <strain evidence="8">CGMCC 4.7643</strain>
    </source>
</reference>
<feature type="region of interest" description="Disordered" evidence="4">
    <location>
        <begin position="49"/>
        <end position="81"/>
    </location>
</feature>
<dbReference type="SUPFAM" id="SSF53850">
    <property type="entry name" value="Periplasmic binding protein-like II"/>
    <property type="match status" value="1"/>
</dbReference>
<evidence type="ECO:0000259" key="6">
    <source>
        <dbReference type="SMART" id="SM00062"/>
    </source>
</evidence>
<sequence>MGIVCVRAKRTGCAILTVLAVAACVPSAPAPRRVAAFVPEVLPPGMRAPAALPQVTPSTCDPRASSLRPREALPAPGRMPSGSTMERILRRGYLTAGVDQNLNLLGFREPKTGELAGYDIDFVREIARAIFGDPAKVKFRTVTSENRIKVLEKGEIDIIADSMTINCERLQQVLFTTVYFEAGQRVMIREGEPYRSIDDLGGKRVCAPAGTTSIRTIAESKSRPIPVSVVDWTDCVLLLQQGQVDAISTTDGILVGLLAQDPTTVMVGPRFTDEPHGLAIAKTAPDFVRFVNAVLEQMRGDGRWRSIYAKWLTTLGPVPEPPPARYLNE</sequence>
<dbReference type="CDD" id="cd13690">
    <property type="entry name" value="PBP2_GluB"/>
    <property type="match status" value="1"/>
</dbReference>
<feature type="domain" description="Solute-binding protein family 3/N-terminal" evidence="6">
    <location>
        <begin position="93"/>
        <end position="315"/>
    </location>
</feature>
<accession>A0ABW5GS53</accession>
<dbReference type="RefSeq" id="WP_345386495.1">
    <property type="nucleotide sequence ID" value="NZ_BAABHG010000001.1"/>
</dbReference>
<gene>
    <name evidence="7" type="ORF">ACFSYJ_34460</name>
</gene>
<evidence type="ECO:0000256" key="2">
    <source>
        <dbReference type="ARBA" id="ARBA00022448"/>
    </source>
</evidence>
<dbReference type="PANTHER" id="PTHR30085">
    <property type="entry name" value="AMINO ACID ABC TRANSPORTER PERMEASE"/>
    <property type="match status" value="1"/>
</dbReference>
<evidence type="ECO:0000313" key="8">
    <source>
        <dbReference type="Proteomes" id="UP001597419"/>
    </source>
</evidence>
<dbReference type="PROSITE" id="PS51257">
    <property type="entry name" value="PROKAR_LIPOPROTEIN"/>
    <property type="match status" value="1"/>
</dbReference>
<evidence type="ECO:0000256" key="5">
    <source>
        <dbReference type="SAM" id="SignalP"/>
    </source>
</evidence>
<evidence type="ECO:0000313" key="7">
    <source>
        <dbReference type="EMBL" id="MFD2463762.1"/>
    </source>
</evidence>
<protein>
    <submittedName>
        <fullName evidence="7">Glutamate ABC transporter substrate-binding protein</fullName>
    </submittedName>
</protein>
<evidence type="ECO:0000256" key="4">
    <source>
        <dbReference type="SAM" id="MobiDB-lite"/>
    </source>
</evidence>
<evidence type="ECO:0000256" key="1">
    <source>
        <dbReference type="ARBA" id="ARBA00010333"/>
    </source>
</evidence>
<keyword evidence="2" id="KW-0813">Transport</keyword>
<comment type="caution">
    <text evidence="7">The sequence shown here is derived from an EMBL/GenBank/DDBJ whole genome shotgun (WGS) entry which is preliminary data.</text>
</comment>
<dbReference type="InterPro" id="IPR001638">
    <property type="entry name" value="Solute-binding_3/MltF_N"/>
</dbReference>
<feature type="signal peptide" evidence="5">
    <location>
        <begin position="1"/>
        <end position="30"/>
    </location>
</feature>
<dbReference type="Pfam" id="PF00497">
    <property type="entry name" value="SBP_bac_3"/>
    <property type="match status" value="1"/>
</dbReference>
<dbReference type="PANTHER" id="PTHR30085:SF6">
    <property type="entry name" value="ABC TRANSPORTER GLUTAMINE-BINDING PROTEIN GLNH"/>
    <property type="match status" value="1"/>
</dbReference>
<keyword evidence="8" id="KW-1185">Reference proteome</keyword>
<organism evidence="7 8">
    <name type="scientific">Amycolatopsis samaneae</name>
    <dbReference type="NCBI Taxonomy" id="664691"/>
    <lineage>
        <taxon>Bacteria</taxon>
        <taxon>Bacillati</taxon>
        <taxon>Actinomycetota</taxon>
        <taxon>Actinomycetes</taxon>
        <taxon>Pseudonocardiales</taxon>
        <taxon>Pseudonocardiaceae</taxon>
        <taxon>Amycolatopsis</taxon>
    </lineage>
</organism>
<keyword evidence="3 5" id="KW-0732">Signal</keyword>
<evidence type="ECO:0000256" key="3">
    <source>
        <dbReference type="ARBA" id="ARBA00022729"/>
    </source>
</evidence>
<dbReference type="Gene3D" id="3.40.190.10">
    <property type="entry name" value="Periplasmic binding protein-like II"/>
    <property type="match status" value="2"/>
</dbReference>
<comment type="similarity">
    <text evidence="1">Belongs to the bacterial solute-binding protein 3 family.</text>
</comment>
<name>A0ABW5GS53_9PSEU</name>
<dbReference type="EMBL" id="JBHUKU010000022">
    <property type="protein sequence ID" value="MFD2463762.1"/>
    <property type="molecule type" value="Genomic_DNA"/>
</dbReference>
<dbReference type="SMART" id="SM00062">
    <property type="entry name" value="PBPb"/>
    <property type="match status" value="1"/>
</dbReference>
<proteinExistence type="inferred from homology"/>
<dbReference type="Proteomes" id="UP001597419">
    <property type="component" value="Unassembled WGS sequence"/>
</dbReference>
<dbReference type="InterPro" id="IPR051455">
    <property type="entry name" value="Bact_solute-bind_prot3"/>
</dbReference>